<dbReference type="SUPFAM" id="SSF52540">
    <property type="entry name" value="P-loop containing nucleoside triphosphate hydrolases"/>
    <property type="match status" value="1"/>
</dbReference>
<dbReference type="AlphaFoldDB" id="A0A7S3R5Y0"/>
<dbReference type="Pfam" id="PF13671">
    <property type="entry name" value="AAA_33"/>
    <property type="match status" value="1"/>
</dbReference>
<sequence length="349" mass="38071">MVLSHAFARTSMLAQVKPLVAALSALTSAHGPSVRVLLSHKHRSDSVDEALMVSLQAAGFQAHEIPPPQGVWLEDDKFRSISLYSISCSAQSRSLCDGSSQPSFLCQDAPLAKDDSAPFAPSAPVPPPPHPPPPPQPSGIQRSAVQRSPELQTPVFAKRNVAIVGFGLPGVGKSTVLQALHGALANSVIMDKDVVNEALLGTEHAMFSEYYDRHVRIQSYRVLFKLAQAQFAAAGKSIVVILDGQFGDKLSADYIQHGLQSLPVSPLLVYFTCPADVQFSRMQERGADRDRDKYGQLDQLRQKWVMEHELEVQRWDADCASKGYKPVVRINTESSVESQVLQLLEEIAG</sequence>
<feature type="region of interest" description="Disordered" evidence="1">
    <location>
        <begin position="116"/>
        <end position="146"/>
    </location>
</feature>
<protein>
    <submittedName>
        <fullName evidence="2">Uncharacterized protein</fullName>
    </submittedName>
</protein>
<dbReference type="EMBL" id="HBIP01030733">
    <property type="protein sequence ID" value="CAE0503591.1"/>
    <property type="molecule type" value="Transcribed_RNA"/>
</dbReference>
<accession>A0A7S3R5Y0</accession>
<evidence type="ECO:0000313" key="2">
    <source>
        <dbReference type="EMBL" id="CAE0503591.1"/>
    </source>
</evidence>
<gene>
    <name evidence="2" type="ORF">DTER00134_LOCUS18664</name>
</gene>
<proteinExistence type="predicted"/>
<evidence type="ECO:0000256" key="1">
    <source>
        <dbReference type="SAM" id="MobiDB-lite"/>
    </source>
</evidence>
<organism evidence="2">
    <name type="scientific">Dunaliella tertiolecta</name>
    <name type="common">Green alga</name>
    <dbReference type="NCBI Taxonomy" id="3047"/>
    <lineage>
        <taxon>Eukaryota</taxon>
        <taxon>Viridiplantae</taxon>
        <taxon>Chlorophyta</taxon>
        <taxon>core chlorophytes</taxon>
        <taxon>Chlorophyceae</taxon>
        <taxon>CS clade</taxon>
        <taxon>Chlamydomonadales</taxon>
        <taxon>Dunaliellaceae</taxon>
        <taxon>Dunaliella</taxon>
    </lineage>
</organism>
<feature type="compositionally biased region" description="Pro residues" evidence="1">
    <location>
        <begin position="121"/>
        <end position="137"/>
    </location>
</feature>
<dbReference type="Gene3D" id="3.40.50.300">
    <property type="entry name" value="P-loop containing nucleotide triphosphate hydrolases"/>
    <property type="match status" value="1"/>
</dbReference>
<reference evidence="2" key="1">
    <citation type="submission" date="2021-01" db="EMBL/GenBank/DDBJ databases">
        <authorList>
            <person name="Corre E."/>
            <person name="Pelletier E."/>
            <person name="Niang G."/>
            <person name="Scheremetjew M."/>
            <person name="Finn R."/>
            <person name="Kale V."/>
            <person name="Holt S."/>
            <person name="Cochrane G."/>
            <person name="Meng A."/>
            <person name="Brown T."/>
            <person name="Cohen L."/>
        </authorList>
    </citation>
    <scope>NUCLEOTIDE SEQUENCE</scope>
    <source>
        <strain evidence="2">CCMP1320</strain>
    </source>
</reference>
<name>A0A7S3R5Y0_DUNTE</name>
<dbReference type="InterPro" id="IPR027417">
    <property type="entry name" value="P-loop_NTPase"/>
</dbReference>